<gene>
    <name evidence="9" type="ORF">CYJ57_03765</name>
</gene>
<dbReference type="InterPro" id="IPR050721">
    <property type="entry name" value="Trk_Ktr_HKT_K-transport"/>
</dbReference>
<evidence type="ECO:0000256" key="5">
    <source>
        <dbReference type="ARBA" id="ARBA00023027"/>
    </source>
</evidence>
<dbReference type="InterPro" id="IPR003148">
    <property type="entry name" value="RCK_N"/>
</dbReference>
<dbReference type="Proteomes" id="UP000234384">
    <property type="component" value="Unassembled WGS sequence"/>
</dbReference>
<evidence type="ECO:0000313" key="9">
    <source>
        <dbReference type="EMBL" id="PKY89490.1"/>
    </source>
</evidence>
<dbReference type="Gene3D" id="3.30.70.1450">
    <property type="entry name" value="Regulator of K+ conductance, C-terminal domain"/>
    <property type="match status" value="2"/>
</dbReference>
<comment type="caution">
    <text evidence="9">The sequence shown here is derived from an EMBL/GenBank/DDBJ whole genome shotgun (WGS) entry which is preliminary data.</text>
</comment>
<feature type="domain" description="RCK C-terminal" evidence="8">
    <location>
        <begin position="370"/>
        <end position="451"/>
    </location>
</feature>
<keyword evidence="3" id="KW-0633">Potassium transport</keyword>
<dbReference type="PANTHER" id="PTHR43833:SF5">
    <property type="entry name" value="TRK SYSTEM POTASSIUM UPTAKE PROTEIN TRKA"/>
    <property type="match status" value="1"/>
</dbReference>
<evidence type="ECO:0000256" key="4">
    <source>
        <dbReference type="ARBA" id="ARBA00022958"/>
    </source>
</evidence>
<accession>A0A2I1K1F6</accession>
<feature type="domain" description="RCK N-terminal" evidence="7">
    <location>
        <begin position="227"/>
        <end position="345"/>
    </location>
</feature>
<evidence type="ECO:0000313" key="10">
    <source>
        <dbReference type="Proteomes" id="UP000234384"/>
    </source>
</evidence>
<proteinExistence type="predicted"/>
<feature type="domain" description="RCK N-terminal" evidence="7">
    <location>
        <begin position="1"/>
        <end position="119"/>
    </location>
</feature>
<feature type="domain" description="RCK C-terminal" evidence="8">
    <location>
        <begin position="139"/>
        <end position="222"/>
    </location>
</feature>
<dbReference type="NCBIfam" id="NF007039">
    <property type="entry name" value="PRK09496.3-2"/>
    <property type="match status" value="1"/>
</dbReference>
<dbReference type="SUPFAM" id="SSF116726">
    <property type="entry name" value="TrkA C-terminal domain-like"/>
    <property type="match status" value="2"/>
</dbReference>
<dbReference type="RefSeq" id="WP_101954132.1">
    <property type="nucleotide sequence ID" value="NZ_PKHE01000007.1"/>
</dbReference>
<dbReference type="OrthoDB" id="9775180at2"/>
<protein>
    <recommendedName>
        <fullName evidence="1">Trk system potassium uptake protein TrkA</fullName>
    </recommendedName>
</protein>
<keyword evidence="2" id="KW-0813">Transport</keyword>
<dbReference type="InterPro" id="IPR036291">
    <property type="entry name" value="NAD(P)-bd_dom_sf"/>
</dbReference>
<dbReference type="PRINTS" id="PR00335">
    <property type="entry name" value="KUPTAKETRKA"/>
</dbReference>
<keyword evidence="6" id="KW-0406">Ion transport</keyword>
<dbReference type="GO" id="GO:0005886">
    <property type="term" value="C:plasma membrane"/>
    <property type="evidence" value="ECO:0007669"/>
    <property type="project" value="InterPro"/>
</dbReference>
<dbReference type="Gene3D" id="3.40.50.720">
    <property type="entry name" value="NAD(P)-binding Rossmann-like Domain"/>
    <property type="match status" value="2"/>
</dbReference>
<organism evidence="9 10">
    <name type="scientific">Falseniella ignava</name>
    <dbReference type="NCBI Taxonomy" id="137730"/>
    <lineage>
        <taxon>Bacteria</taxon>
        <taxon>Bacillati</taxon>
        <taxon>Bacillota</taxon>
        <taxon>Bacilli</taxon>
        <taxon>Lactobacillales</taxon>
        <taxon>Aerococcaceae</taxon>
        <taxon>Falseniella</taxon>
    </lineage>
</organism>
<keyword evidence="4" id="KW-0630">Potassium</keyword>
<dbReference type="SUPFAM" id="SSF51735">
    <property type="entry name" value="NAD(P)-binding Rossmann-fold domains"/>
    <property type="match status" value="2"/>
</dbReference>
<keyword evidence="5" id="KW-0520">NAD</keyword>
<reference evidence="9 10" key="1">
    <citation type="submission" date="2017-12" db="EMBL/GenBank/DDBJ databases">
        <title>Phylogenetic diversity of female urinary microbiome.</title>
        <authorList>
            <person name="Thomas-White K."/>
            <person name="Wolfe A.J."/>
        </authorList>
    </citation>
    <scope>NUCLEOTIDE SEQUENCE [LARGE SCALE GENOMIC DNA]</scope>
    <source>
        <strain evidence="9 10">UMB0898</strain>
    </source>
</reference>
<evidence type="ECO:0000256" key="2">
    <source>
        <dbReference type="ARBA" id="ARBA00022448"/>
    </source>
</evidence>
<evidence type="ECO:0000256" key="6">
    <source>
        <dbReference type="ARBA" id="ARBA00023065"/>
    </source>
</evidence>
<dbReference type="Pfam" id="PF02080">
    <property type="entry name" value="TrkA_C"/>
    <property type="match status" value="2"/>
</dbReference>
<dbReference type="PANTHER" id="PTHR43833">
    <property type="entry name" value="POTASSIUM CHANNEL PROTEIN 2-RELATED-RELATED"/>
    <property type="match status" value="1"/>
</dbReference>
<dbReference type="GO" id="GO:0015079">
    <property type="term" value="F:potassium ion transmembrane transporter activity"/>
    <property type="evidence" value="ECO:0007669"/>
    <property type="project" value="InterPro"/>
</dbReference>
<dbReference type="Pfam" id="PF02254">
    <property type="entry name" value="TrkA_N"/>
    <property type="match status" value="2"/>
</dbReference>
<dbReference type="NCBIfam" id="NF007033">
    <property type="entry name" value="PRK09496.1-5"/>
    <property type="match status" value="1"/>
</dbReference>
<dbReference type="EMBL" id="PKHE01000007">
    <property type="protein sequence ID" value="PKY89490.1"/>
    <property type="molecule type" value="Genomic_DNA"/>
</dbReference>
<dbReference type="InterPro" id="IPR006036">
    <property type="entry name" value="K_uptake_TrkA"/>
</dbReference>
<evidence type="ECO:0000259" key="8">
    <source>
        <dbReference type="PROSITE" id="PS51202"/>
    </source>
</evidence>
<name>A0A2I1K1F6_9LACT</name>
<dbReference type="PROSITE" id="PS51202">
    <property type="entry name" value="RCK_C"/>
    <property type="match status" value="2"/>
</dbReference>
<dbReference type="InterPro" id="IPR006037">
    <property type="entry name" value="RCK_C"/>
</dbReference>
<evidence type="ECO:0000259" key="7">
    <source>
        <dbReference type="PROSITE" id="PS51201"/>
    </source>
</evidence>
<evidence type="ECO:0000256" key="3">
    <source>
        <dbReference type="ARBA" id="ARBA00022538"/>
    </source>
</evidence>
<evidence type="ECO:0000256" key="1">
    <source>
        <dbReference type="ARBA" id="ARBA00017378"/>
    </source>
</evidence>
<dbReference type="AlphaFoldDB" id="A0A2I1K1F6"/>
<dbReference type="PROSITE" id="PS51201">
    <property type="entry name" value="RCK_N"/>
    <property type="match status" value="2"/>
</dbReference>
<sequence length="452" mass="50458">MQIIICGGGEVGSAICEALYQTADIVIVDPNEHIIDEIAGQYDIQGIVGSAASVRILQEAGIATADVFIAVTNSDEKNIISAIIAQNFGVKHVYGRVRDPEYMEDIQFMQSAIGVNRIVNPEHDAAVVIDQILRYPFANSIEAFANGRMHIVGLTITPESAAANCKIMDFRNYLDGDILICAIERGDEVYIPDGDFVMQAGDRIHVLSEQNRLKILYNRLRTKQVTIKKVLIIDGGTLTHYLLEELKQRHLEITVIEQDYKTALQLAISYPEIEVIHGDGSDQRVLEEEHIKNYDAVISLNRSDHENMVTSLFAMHQGVPKVITKLDRPYLLRPLANLGLDTIITPKQLVADKIIQLTRSLKATENSAVNNLYMLIEGQLEALEFEVLSECLITEKTLRDLTLEDQTLIIGILRQDEFIVPTGDTQIKPGDFVYVVTKQHEVTDINQLVVKA</sequence>
<dbReference type="InterPro" id="IPR036721">
    <property type="entry name" value="RCK_C_sf"/>
</dbReference>